<dbReference type="Proteomes" id="UP000835052">
    <property type="component" value="Unassembled WGS sequence"/>
</dbReference>
<keyword evidence="3" id="KW-1185">Reference proteome</keyword>
<feature type="signal peptide" evidence="1">
    <location>
        <begin position="1"/>
        <end position="23"/>
    </location>
</feature>
<evidence type="ECO:0000313" key="3">
    <source>
        <dbReference type="Proteomes" id="UP000835052"/>
    </source>
</evidence>
<protein>
    <submittedName>
        <fullName evidence="2">Uncharacterized protein</fullName>
    </submittedName>
</protein>
<evidence type="ECO:0000256" key="1">
    <source>
        <dbReference type="SAM" id="SignalP"/>
    </source>
</evidence>
<reference evidence="2" key="1">
    <citation type="submission" date="2020-10" db="EMBL/GenBank/DDBJ databases">
        <authorList>
            <person name="Kikuchi T."/>
        </authorList>
    </citation>
    <scope>NUCLEOTIDE SEQUENCE</scope>
    <source>
        <strain evidence="2">NKZ352</strain>
    </source>
</reference>
<organism evidence="2 3">
    <name type="scientific">Caenorhabditis auriculariae</name>
    <dbReference type="NCBI Taxonomy" id="2777116"/>
    <lineage>
        <taxon>Eukaryota</taxon>
        <taxon>Metazoa</taxon>
        <taxon>Ecdysozoa</taxon>
        <taxon>Nematoda</taxon>
        <taxon>Chromadorea</taxon>
        <taxon>Rhabditida</taxon>
        <taxon>Rhabditina</taxon>
        <taxon>Rhabditomorpha</taxon>
        <taxon>Rhabditoidea</taxon>
        <taxon>Rhabditidae</taxon>
        <taxon>Peloderinae</taxon>
        <taxon>Caenorhabditis</taxon>
    </lineage>
</organism>
<evidence type="ECO:0000313" key="2">
    <source>
        <dbReference type="EMBL" id="CAD6199757.1"/>
    </source>
</evidence>
<gene>
    <name evidence="2" type="ORF">CAUJ_LOCUS15656</name>
</gene>
<dbReference type="OrthoDB" id="5827689at2759"/>
<name>A0A8S1HWE3_9PELO</name>
<dbReference type="AlphaFoldDB" id="A0A8S1HWE3"/>
<sequence length="107" mass="11779">MNDIRVGALSLMIFFAATTFTDTKDLEAILLPQQHTSVGSDGEYVVEKDVQLGEETSARRACISREEAAATGLLSKETTSFNDTEPFNGTLVEDTMELRIFKPLCDD</sequence>
<accession>A0A8S1HWE3</accession>
<feature type="chain" id="PRO_5035810063" evidence="1">
    <location>
        <begin position="24"/>
        <end position="107"/>
    </location>
</feature>
<proteinExistence type="predicted"/>
<dbReference type="EMBL" id="CAJGYM010000201">
    <property type="protein sequence ID" value="CAD6199757.1"/>
    <property type="molecule type" value="Genomic_DNA"/>
</dbReference>
<keyword evidence="1" id="KW-0732">Signal</keyword>
<comment type="caution">
    <text evidence="2">The sequence shown here is derived from an EMBL/GenBank/DDBJ whole genome shotgun (WGS) entry which is preliminary data.</text>
</comment>